<evidence type="ECO:0000313" key="2">
    <source>
        <dbReference type="EMBL" id="WRQ90003.1"/>
    </source>
</evidence>
<accession>A0ABZ1CES8</accession>
<protein>
    <submittedName>
        <fullName evidence="2">Tetratricopeptide repeat protein</fullName>
    </submittedName>
</protein>
<feature type="signal peptide" evidence="1">
    <location>
        <begin position="1"/>
        <end position="20"/>
    </location>
</feature>
<dbReference type="SUPFAM" id="SSF81901">
    <property type="entry name" value="HCP-like"/>
    <property type="match status" value="1"/>
</dbReference>
<reference evidence="2 3" key="2">
    <citation type="submission" date="2023-12" db="EMBL/GenBank/DDBJ databases">
        <title>Description of an unclassified Opitutus bacterium of Verrucomicrobiota.</title>
        <authorList>
            <person name="Zhang D.-F."/>
        </authorList>
    </citation>
    <scope>NUCLEOTIDE SEQUENCE [LARGE SCALE GENOMIC DNA]</scope>
    <source>
        <strain evidence="2 3">WL0086</strain>
    </source>
</reference>
<feature type="chain" id="PRO_5045702522" evidence="1">
    <location>
        <begin position="21"/>
        <end position="419"/>
    </location>
</feature>
<evidence type="ECO:0000313" key="3">
    <source>
        <dbReference type="Proteomes" id="UP000738431"/>
    </source>
</evidence>
<dbReference type="Gene3D" id="1.25.40.10">
    <property type="entry name" value="Tetratricopeptide repeat domain"/>
    <property type="match status" value="1"/>
</dbReference>
<dbReference type="InterPro" id="IPR006597">
    <property type="entry name" value="Sel1-like"/>
</dbReference>
<dbReference type="EMBL" id="CP139781">
    <property type="protein sequence ID" value="WRQ90003.1"/>
    <property type="molecule type" value="Genomic_DNA"/>
</dbReference>
<keyword evidence="3" id="KW-1185">Reference proteome</keyword>
<dbReference type="PANTHER" id="PTHR43628">
    <property type="entry name" value="ACTIVATOR OF C KINASE PROTEIN 1-RELATED"/>
    <property type="match status" value="1"/>
</dbReference>
<dbReference type="PANTHER" id="PTHR43628:SF1">
    <property type="entry name" value="CHITIN SYNTHASE REGULATORY FACTOR 2-RELATED"/>
    <property type="match status" value="1"/>
</dbReference>
<proteinExistence type="predicted"/>
<gene>
    <name evidence="2" type="ORF">K1X11_011345</name>
</gene>
<dbReference type="Pfam" id="PF08238">
    <property type="entry name" value="Sel1"/>
    <property type="match status" value="2"/>
</dbReference>
<evidence type="ECO:0000256" key="1">
    <source>
        <dbReference type="SAM" id="SignalP"/>
    </source>
</evidence>
<reference evidence="2 3" key="1">
    <citation type="submission" date="2021-08" db="EMBL/GenBank/DDBJ databases">
        <authorList>
            <person name="Zhang D."/>
            <person name="Zhang A."/>
            <person name="Wang L."/>
        </authorList>
    </citation>
    <scope>NUCLEOTIDE SEQUENCE [LARGE SCALE GENOMIC DNA]</scope>
    <source>
        <strain evidence="2 3">WL0086</strain>
    </source>
</reference>
<organism evidence="2 3">
    <name type="scientific">Actomonas aquatica</name>
    <dbReference type="NCBI Taxonomy" id="2866162"/>
    <lineage>
        <taxon>Bacteria</taxon>
        <taxon>Pseudomonadati</taxon>
        <taxon>Verrucomicrobiota</taxon>
        <taxon>Opitutia</taxon>
        <taxon>Opitutales</taxon>
        <taxon>Opitutaceae</taxon>
        <taxon>Actomonas</taxon>
    </lineage>
</organism>
<dbReference type="InterPro" id="IPR011990">
    <property type="entry name" value="TPR-like_helical_dom_sf"/>
</dbReference>
<dbReference type="Proteomes" id="UP000738431">
    <property type="component" value="Chromosome"/>
</dbReference>
<dbReference type="SMART" id="SM00671">
    <property type="entry name" value="SEL1"/>
    <property type="match status" value="2"/>
</dbReference>
<name>A0ABZ1CES8_9BACT</name>
<dbReference type="InterPro" id="IPR052945">
    <property type="entry name" value="Mitotic_Regulator"/>
</dbReference>
<keyword evidence="1" id="KW-0732">Signal</keyword>
<sequence>MTRRLALALLSALLGAVPLAAQNPFAASAPYKGVYAGKHAQVEVALRLLADDERYTGTLRIGPRDYTLQATPTPQQLEGEFYDEAGAAAPFVCRVSADGKTLIIARDSGDIRLQRVAVPDNIWGHWEGKGVQLLLSQAPDTSAVSGMIFFQGGKFPLQGRYDVGLLEGSFQSDDQSYPFTVHARMEELHFISGPFAERLTPKSQQALWAAFGLIPNAFGAIEADEEVSRQVTLLHRKEVVDALIEQENFQLEVEEATTRQDALLLAAAAEKVGTLQSLAENLMQRLHEARDYVAATRFQRANELMMSDDPSEDDLAQAFTLLNSAAEWGHASAMSALGLMYFKGQGVEHDEEACLEWTRRAAEKGHVVAMSNMGFLLERGIGAEADVAEALRWYELAADEGNELALESVRRLRGSGDDR</sequence>
<dbReference type="RefSeq" id="WP_221032072.1">
    <property type="nucleotide sequence ID" value="NZ_CP139781.1"/>
</dbReference>